<comment type="caution">
    <text evidence="2">The sequence shown here is derived from an EMBL/GenBank/DDBJ whole genome shotgun (WGS) entry which is preliminary data.</text>
</comment>
<organism evidence="2 3">
    <name type="scientific">Komagataeibacter oboediens</name>
    <dbReference type="NCBI Taxonomy" id="65958"/>
    <lineage>
        <taxon>Bacteria</taxon>
        <taxon>Pseudomonadati</taxon>
        <taxon>Pseudomonadota</taxon>
        <taxon>Alphaproteobacteria</taxon>
        <taxon>Acetobacterales</taxon>
        <taxon>Acetobacteraceae</taxon>
        <taxon>Komagataeibacter</taxon>
    </lineage>
</organism>
<keyword evidence="2" id="KW-0614">Plasmid</keyword>
<geneLocation type="plasmid" evidence="2">
    <name>unnamed2</name>
</geneLocation>
<protein>
    <submittedName>
        <fullName evidence="2">Uncharacterized protein</fullName>
    </submittedName>
</protein>
<sequence>MSSQTGDEVHNRDQLSTKIGTSADAAETKNSDQNSNPWSPHTYADNLLEAVKEVFSNSPGRTNREWTRGVLTAITLAGQRTAQQKAYPSNEPVNISARYHGATDLMKEAQEKTPELSGLTIIETGHTPPLDAAIYDPSGQRVVIAEPEQGGPKARATDNRKLVQVDHGEIAVSVFRPSSKKDAASAQKAARQQLGQRIAPSISLGIHIPKKGKMSDFEIMNIDRINFPPTTPPLG</sequence>
<keyword evidence="3" id="KW-1185">Reference proteome</keyword>
<dbReference type="RefSeq" id="WP_148299273.1">
    <property type="nucleotide sequence ID" value="NZ_JABLUU010000061.1"/>
</dbReference>
<evidence type="ECO:0000313" key="3">
    <source>
        <dbReference type="Proteomes" id="UP001519538"/>
    </source>
</evidence>
<dbReference type="Proteomes" id="UP001519538">
    <property type="component" value="Unassembled WGS sequence"/>
</dbReference>
<feature type="region of interest" description="Disordered" evidence="1">
    <location>
        <begin position="1"/>
        <end position="44"/>
    </location>
</feature>
<gene>
    <name evidence="2" type="ORF">HNO79_16760</name>
</gene>
<evidence type="ECO:0000313" key="2">
    <source>
        <dbReference type="EMBL" id="MBT0677009.1"/>
    </source>
</evidence>
<proteinExistence type="predicted"/>
<reference evidence="2 3" key="1">
    <citation type="journal article" date="2021" name="Astrobiology">
        <title>Bacterial Cellulose Retains Robustness but Its Synthesis Declines After Exposure to a Mars-Like Environment Simulated Outside the International Space Station.</title>
        <authorList>
            <person name="Orlovska I."/>
            <person name="Podolich O."/>
            <person name="Kukharenko O."/>
            <person name="Zaets I."/>
            <person name="Reva O."/>
            <person name="Khirunenko L."/>
            <person name="Zmejkoski D."/>
            <person name="Rogalsky S."/>
            <person name="Barh D."/>
            <person name="Tiwari S."/>
            <person name="Kumavath R."/>
            <person name="Goes-Neto A."/>
            <person name="Azevedo V."/>
            <person name="Brenig B."/>
            <person name="Ghosh P."/>
            <person name="de Vera J.P."/>
            <person name="Kozyrovska N."/>
        </authorList>
    </citation>
    <scope>NUCLEOTIDE SEQUENCE [LARGE SCALE GENOMIC DNA]</scope>
    <source>
        <strain evidence="2 3">IMBG 311</strain>
    </source>
</reference>
<evidence type="ECO:0000256" key="1">
    <source>
        <dbReference type="SAM" id="MobiDB-lite"/>
    </source>
</evidence>
<accession>A0ABS5SRZ0</accession>
<dbReference type="EMBL" id="JABLUU010000061">
    <property type="protein sequence ID" value="MBT0677009.1"/>
    <property type="molecule type" value="Genomic_DNA"/>
</dbReference>
<name>A0ABS5SRZ0_9PROT</name>
<dbReference type="GeneID" id="79189393"/>